<gene>
    <name evidence="2" type="ORF">METZ01_LOCUS325904</name>
</gene>
<feature type="non-terminal residue" evidence="2">
    <location>
        <position position="217"/>
    </location>
</feature>
<dbReference type="AlphaFoldDB" id="A0A382PJU6"/>
<evidence type="ECO:0008006" key="3">
    <source>
        <dbReference type="Google" id="ProtNLM"/>
    </source>
</evidence>
<reference evidence="2" key="1">
    <citation type="submission" date="2018-05" db="EMBL/GenBank/DDBJ databases">
        <authorList>
            <person name="Lanie J.A."/>
            <person name="Ng W.-L."/>
            <person name="Kazmierczak K.M."/>
            <person name="Andrzejewski T.M."/>
            <person name="Davidsen T.M."/>
            <person name="Wayne K.J."/>
            <person name="Tettelin H."/>
            <person name="Glass J.I."/>
            <person name="Rusch D."/>
            <person name="Podicherti R."/>
            <person name="Tsui H.-C.T."/>
            <person name="Winkler M.E."/>
        </authorList>
    </citation>
    <scope>NUCLEOTIDE SEQUENCE</scope>
</reference>
<evidence type="ECO:0000313" key="2">
    <source>
        <dbReference type="EMBL" id="SVC73050.1"/>
    </source>
</evidence>
<organism evidence="2">
    <name type="scientific">marine metagenome</name>
    <dbReference type="NCBI Taxonomy" id="408172"/>
    <lineage>
        <taxon>unclassified sequences</taxon>
        <taxon>metagenomes</taxon>
        <taxon>ecological metagenomes</taxon>
    </lineage>
</organism>
<dbReference type="SUPFAM" id="SSF69318">
    <property type="entry name" value="Integrin alpha N-terminal domain"/>
    <property type="match status" value="1"/>
</dbReference>
<keyword evidence="1" id="KW-0732">Signal</keyword>
<protein>
    <recommendedName>
        <fullName evidence="3">VCBS repeat-containing protein</fullName>
    </recommendedName>
</protein>
<dbReference type="Gene3D" id="2.130.10.130">
    <property type="entry name" value="Integrin alpha, N-terminal"/>
    <property type="match status" value="1"/>
</dbReference>
<dbReference type="Pfam" id="PF13517">
    <property type="entry name" value="FG-GAP_3"/>
    <property type="match status" value="1"/>
</dbReference>
<proteinExistence type="predicted"/>
<accession>A0A382PJU6</accession>
<evidence type="ECO:0000256" key="1">
    <source>
        <dbReference type="ARBA" id="ARBA00022729"/>
    </source>
</evidence>
<dbReference type="EMBL" id="UINC01107573">
    <property type="protein sequence ID" value="SVC73050.1"/>
    <property type="molecule type" value="Genomic_DNA"/>
</dbReference>
<name>A0A382PJU6_9ZZZZ</name>
<sequence length="217" mass="24258">MKSKSLLHALILPVALAASEPKFRQQDIDVEVGVGYGLQLADMNGDGKTDVVLVDKDKVAWYQNPTWKKHQVSGHLTQRDHVCVTARDLDGDGKAELAVGAQWSPGDTVNSGAVFYLSPTPDRSGNWKPVKLHHEPTTHRMHWVKNPAGKFDLVVKPLYGRGNKGGRGDPLKVLAYNVPKNLEKDEWKTSLVCEFLHDSHNFHIVNWDKDPEEELLV</sequence>
<dbReference type="InterPro" id="IPR028994">
    <property type="entry name" value="Integrin_alpha_N"/>
</dbReference>
<dbReference type="InterPro" id="IPR013517">
    <property type="entry name" value="FG-GAP"/>
</dbReference>